<dbReference type="SUPFAM" id="SSF48403">
    <property type="entry name" value="Ankyrin repeat"/>
    <property type="match status" value="1"/>
</dbReference>
<dbReference type="Proteomes" id="UP001557470">
    <property type="component" value="Unassembled WGS sequence"/>
</dbReference>
<keyword evidence="2" id="KW-0677">Repeat</keyword>
<feature type="region of interest" description="Disordered" evidence="5">
    <location>
        <begin position="223"/>
        <end position="255"/>
    </location>
</feature>
<dbReference type="SMART" id="SM00248">
    <property type="entry name" value="ANK"/>
    <property type="match status" value="3"/>
</dbReference>
<feature type="region of interest" description="Disordered" evidence="5">
    <location>
        <begin position="455"/>
        <end position="492"/>
    </location>
</feature>
<comment type="similarity">
    <text evidence="1">Belongs to the ANKRD34 family.</text>
</comment>
<evidence type="ECO:0000313" key="7">
    <source>
        <dbReference type="Proteomes" id="UP001557470"/>
    </source>
</evidence>
<organism evidence="6 7">
    <name type="scientific">Umbra pygmaea</name>
    <name type="common">Eastern mudminnow</name>
    <dbReference type="NCBI Taxonomy" id="75934"/>
    <lineage>
        <taxon>Eukaryota</taxon>
        <taxon>Metazoa</taxon>
        <taxon>Chordata</taxon>
        <taxon>Craniata</taxon>
        <taxon>Vertebrata</taxon>
        <taxon>Euteleostomi</taxon>
        <taxon>Actinopterygii</taxon>
        <taxon>Neopterygii</taxon>
        <taxon>Teleostei</taxon>
        <taxon>Protacanthopterygii</taxon>
        <taxon>Esociformes</taxon>
        <taxon>Umbridae</taxon>
        <taxon>Umbra</taxon>
    </lineage>
</organism>
<feature type="compositionally biased region" description="Low complexity" evidence="5">
    <location>
        <begin position="225"/>
        <end position="239"/>
    </location>
</feature>
<comment type="caution">
    <text evidence="6">The sequence shown here is derived from an EMBL/GenBank/DDBJ whole genome shotgun (WGS) entry which is preliminary data.</text>
</comment>
<evidence type="ECO:0000256" key="1">
    <source>
        <dbReference type="ARBA" id="ARBA00010029"/>
    </source>
</evidence>
<evidence type="ECO:0000313" key="6">
    <source>
        <dbReference type="EMBL" id="KAL0978995.1"/>
    </source>
</evidence>
<evidence type="ECO:0008006" key="8">
    <source>
        <dbReference type="Google" id="ProtNLM"/>
    </source>
</evidence>
<sequence>MEDTTEVRTDGNSLLKAVFLSRLRLTRLLLEGGAYINESNERGETPLMVACRTRHTDAQSVPKQKMVRYLLENGADPNIQDKTGKTALMHACLEQAGADVLSLLLESGADPSLDDHSGSSALVYAVNAGEKNSLKVLLDACKAKGKEVIIITTDKLPSGRQLTKQYLNVPPPPDLEERLHYTPGAAACCTSPSEIQLRTPVQGFSFASPQSTSPLLGLREHHHTGIGTNISGSTGAGSSQPGSPTRDPSPLRGPGVAKLLHLQRLHSEPWLKIPPSLGLQQSKASSQTEELLDITPEEELYFRVNSLAFSDSGRSGPGTHVTAARKQSIEAKDTTGMLRALEQVAGSEGGIGGGRRDLSRKMSYDSAATYSHPNLQHRGDGGGYGGCPTCGGHESALPVDKTSPECCLPNLAVSSLKNVVRRRNIGMDHYSSDSQLPQFGHSSNPDCNDTSRHIGVSAGGNDKRKLVTSRSSTLSGSRESLESAAQRRVPANLERRGSGALLLDHISHTRPGYLPPLNPHAPIPDIRSNLTSTCTGLSGSTKALNLNGAAAAVPGSKPLIPCAPSFPRDLNSKKILLRRHSMQTEQIKQLVNFEELFGQ</sequence>
<reference evidence="6 7" key="1">
    <citation type="submission" date="2024-06" db="EMBL/GenBank/DDBJ databases">
        <authorList>
            <person name="Pan Q."/>
            <person name="Wen M."/>
            <person name="Jouanno E."/>
            <person name="Zahm M."/>
            <person name="Klopp C."/>
            <person name="Cabau C."/>
            <person name="Louis A."/>
            <person name="Berthelot C."/>
            <person name="Parey E."/>
            <person name="Roest Crollius H."/>
            <person name="Montfort J."/>
            <person name="Robinson-Rechavi M."/>
            <person name="Bouchez O."/>
            <person name="Lampietro C."/>
            <person name="Lopez Roques C."/>
            <person name="Donnadieu C."/>
            <person name="Postlethwait J."/>
            <person name="Bobe J."/>
            <person name="Verreycken H."/>
            <person name="Guiguen Y."/>
        </authorList>
    </citation>
    <scope>NUCLEOTIDE SEQUENCE [LARGE SCALE GENOMIC DNA]</scope>
    <source>
        <strain evidence="6">Up_M1</strain>
        <tissue evidence="6">Testis</tissue>
    </source>
</reference>
<dbReference type="InterPro" id="IPR042637">
    <property type="entry name" value="AN34A/B/C"/>
</dbReference>
<name>A0ABD0WQ80_UMBPY</name>
<dbReference type="PROSITE" id="PS50088">
    <property type="entry name" value="ANK_REPEAT"/>
    <property type="match status" value="2"/>
</dbReference>
<proteinExistence type="inferred from homology"/>
<evidence type="ECO:0000256" key="4">
    <source>
        <dbReference type="PROSITE-ProRule" id="PRU00023"/>
    </source>
</evidence>
<feature type="repeat" description="ANK" evidence="4">
    <location>
        <begin position="83"/>
        <end position="116"/>
    </location>
</feature>
<evidence type="ECO:0000256" key="3">
    <source>
        <dbReference type="ARBA" id="ARBA00023043"/>
    </source>
</evidence>
<keyword evidence="7" id="KW-1185">Reference proteome</keyword>
<dbReference type="Gene3D" id="1.25.40.20">
    <property type="entry name" value="Ankyrin repeat-containing domain"/>
    <property type="match status" value="1"/>
</dbReference>
<gene>
    <name evidence="6" type="ORF">UPYG_G00179050</name>
</gene>
<evidence type="ECO:0000256" key="5">
    <source>
        <dbReference type="SAM" id="MobiDB-lite"/>
    </source>
</evidence>
<dbReference type="EMBL" id="JAGEUA010000005">
    <property type="protein sequence ID" value="KAL0978995.1"/>
    <property type="molecule type" value="Genomic_DNA"/>
</dbReference>
<dbReference type="PANTHER" id="PTHR24156">
    <property type="entry name" value="ANK_REP_REGION DOMAIN-CONTAINING PROTEIN"/>
    <property type="match status" value="1"/>
</dbReference>
<dbReference type="InterPro" id="IPR002110">
    <property type="entry name" value="Ankyrin_rpt"/>
</dbReference>
<dbReference type="InterPro" id="IPR036770">
    <property type="entry name" value="Ankyrin_rpt-contain_sf"/>
</dbReference>
<dbReference type="PANTHER" id="PTHR24156:SF1">
    <property type="entry name" value="ANKYRIN REPEAT DOMAIN-CONTAINING PROTEIN 34B"/>
    <property type="match status" value="1"/>
</dbReference>
<feature type="compositionally biased region" description="Low complexity" evidence="5">
    <location>
        <begin position="468"/>
        <end position="478"/>
    </location>
</feature>
<dbReference type="Pfam" id="PF12796">
    <property type="entry name" value="Ank_2"/>
    <property type="match status" value="1"/>
</dbReference>
<protein>
    <recommendedName>
        <fullName evidence="8">Ankyrin repeat domain-containing protein 34B</fullName>
    </recommendedName>
</protein>
<dbReference type="PROSITE" id="PS50297">
    <property type="entry name" value="ANK_REP_REGION"/>
    <property type="match status" value="1"/>
</dbReference>
<dbReference type="AlphaFoldDB" id="A0ABD0WQ80"/>
<keyword evidence="3 4" id="KW-0040">ANK repeat</keyword>
<feature type="repeat" description="ANK" evidence="4">
    <location>
        <begin position="42"/>
        <end position="82"/>
    </location>
</feature>
<accession>A0ABD0WQ80</accession>
<evidence type="ECO:0000256" key="2">
    <source>
        <dbReference type="ARBA" id="ARBA00022737"/>
    </source>
</evidence>